<dbReference type="GO" id="GO:0004525">
    <property type="term" value="F:ribonuclease III activity"/>
    <property type="evidence" value="ECO:0007669"/>
    <property type="project" value="InterPro"/>
</dbReference>
<proteinExistence type="inferred from homology"/>
<evidence type="ECO:0000259" key="9">
    <source>
        <dbReference type="PROSITE" id="PS50142"/>
    </source>
</evidence>
<dbReference type="PROSITE" id="PS51192">
    <property type="entry name" value="HELICASE_ATP_BIND_1"/>
    <property type="match status" value="1"/>
</dbReference>
<dbReference type="SMART" id="SM00487">
    <property type="entry name" value="DEXDc"/>
    <property type="match status" value="1"/>
</dbReference>
<dbReference type="SMART" id="SM00535">
    <property type="entry name" value="RIBOc"/>
    <property type="match status" value="2"/>
</dbReference>
<dbReference type="CDD" id="cd18034">
    <property type="entry name" value="DEXHc_dicer"/>
    <property type="match status" value="1"/>
</dbReference>
<evidence type="ECO:0000256" key="2">
    <source>
        <dbReference type="ARBA" id="ARBA00022741"/>
    </source>
</evidence>
<dbReference type="EMBL" id="KN880433">
    <property type="protein sequence ID" value="KIY73904.1"/>
    <property type="molecule type" value="Genomic_DNA"/>
</dbReference>
<feature type="coiled-coil region" evidence="7">
    <location>
        <begin position="387"/>
        <end position="414"/>
    </location>
</feature>
<dbReference type="InterPro" id="IPR038248">
    <property type="entry name" value="Dicer_dimer_sf"/>
</dbReference>
<dbReference type="Pfam" id="PF00270">
    <property type="entry name" value="DEAD"/>
    <property type="match status" value="1"/>
</dbReference>
<dbReference type="InterPro" id="IPR027417">
    <property type="entry name" value="P-loop_NTPase"/>
</dbReference>
<organism evidence="13 14">
    <name type="scientific">Cylindrobasidium torrendii FP15055 ss-10</name>
    <dbReference type="NCBI Taxonomy" id="1314674"/>
    <lineage>
        <taxon>Eukaryota</taxon>
        <taxon>Fungi</taxon>
        <taxon>Dikarya</taxon>
        <taxon>Basidiomycota</taxon>
        <taxon>Agaricomycotina</taxon>
        <taxon>Agaricomycetes</taxon>
        <taxon>Agaricomycetidae</taxon>
        <taxon>Agaricales</taxon>
        <taxon>Marasmiineae</taxon>
        <taxon>Physalacriaceae</taxon>
        <taxon>Cylindrobasidium</taxon>
    </lineage>
</organism>
<keyword evidence="4" id="KW-0347">Helicase</keyword>
<evidence type="ECO:0000259" key="12">
    <source>
        <dbReference type="PROSITE" id="PS51327"/>
    </source>
</evidence>
<dbReference type="SUPFAM" id="SSF52540">
    <property type="entry name" value="P-loop containing nucleoside triphosphate hydrolases"/>
    <property type="match status" value="1"/>
</dbReference>
<keyword evidence="3 13" id="KW-0378">Hydrolase</keyword>
<evidence type="ECO:0000259" key="10">
    <source>
        <dbReference type="PROSITE" id="PS51192"/>
    </source>
</evidence>
<keyword evidence="7" id="KW-0175">Coiled coil</keyword>
<keyword evidence="1" id="KW-0677">Repeat</keyword>
<dbReference type="OrthoDB" id="416741at2759"/>
<dbReference type="GO" id="GO:0005524">
    <property type="term" value="F:ATP binding"/>
    <property type="evidence" value="ECO:0007669"/>
    <property type="project" value="UniProtKB-KW"/>
</dbReference>
<gene>
    <name evidence="13" type="ORF">CYLTODRAFT_385981</name>
</gene>
<dbReference type="Pfam" id="PF03368">
    <property type="entry name" value="Dicer_dimer"/>
    <property type="match status" value="1"/>
</dbReference>
<evidence type="ECO:0000313" key="13">
    <source>
        <dbReference type="EMBL" id="KIY73904.1"/>
    </source>
</evidence>
<feature type="region of interest" description="Disordered" evidence="8">
    <location>
        <begin position="1100"/>
        <end position="1131"/>
    </location>
</feature>
<keyword evidence="5" id="KW-0067">ATP-binding</keyword>
<evidence type="ECO:0000256" key="5">
    <source>
        <dbReference type="ARBA" id="ARBA00022840"/>
    </source>
</evidence>
<feature type="domain" description="Helicase ATP-binding" evidence="10">
    <location>
        <begin position="27"/>
        <end position="212"/>
    </location>
</feature>
<dbReference type="SUPFAM" id="SSF69065">
    <property type="entry name" value="RNase III domain-like"/>
    <property type="match status" value="2"/>
</dbReference>
<dbReference type="Gene3D" id="1.10.1520.10">
    <property type="entry name" value="Ribonuclease III domain"/>
    <property type="match status" value="2"/>
</dbReference>
<feature type="domain" description="RNase III" evidence="9">
    <location>
        <begin position="974"/>
        <end position="1159"/>
    </location>
</feature>
<feature type="domain" description="RNase III" evidence="9">
    <location>
        <begin position="1206"/>
        <end position="1396"/>
    </location>
</feature>
<dbReference type="GO" id="GO:0005737">
    <property type="term" value="C:cytoplasm"/>
    <property type="evidence" value="ECO:0007669"/>
    <property type="project" value="TreeGrafter"/>
</dbReference>
<dbReference type="CDD" id="cd00593">
    <property type="entry name" value="RIBOc"/>
    <property type="match status" value="2"/>
</dbReference>
<reference evidence="13 14" key="1">
    <citation type="journal article" date="2015" name="Fungal Genet. Biol.">
        <title>Evolution of novel wood decay mechanisms in Agaricales revealed by the genome sequences of Fistulina hepatica and Cylindrobasidium torrendii.</title>
        <authorList>
            <person name="Floudas D."/>
            <person name="Held B.W."/>
            <person name="Riley R."/>
            <person name="Nagy L.G."/>
            <person name="Koehler G."/>
            <person name="Ransdell A.S."/>
            <person name="Younus H."/>
            <person name="Chow J."/>
            <person name="Chiniquy J."/>
            <person name="Lipzen A."/>
            <person name="Tritt A."/>
            <person name="Sun H."/>
            <person name="Haridas S."/>
            <person name="LaButti K."/>
            <person name="Ohm R.A."/>
            <person name="Kues U."/>
            <person name="Blanchette R.A."/>
            <person name="Grigoriev I.V."/>
            <person name="Minto R.E."/>
            <person name="Hibbett D.S."/>
        </authorList>
    </citation>
    <scope>NUCLEOTIDE SEQUENCE [LARGE SCALE GENOMIC DNA]</scope>
    <source>
        <strain evidence="13 14">FP15055 ss-10</strain>
    </source>
</reference>
<dbReference type="PANTHER" id="PTHR14950">
    <property type="entry name" value="DICER-RELATED"/>
    <property type="match status" value="1"/>
</dbReference>
<dbReference type="InterPro" id="IPR014001">
    <property type="entry name" value="Helicase_ATP-bd"/>
</dbReference>
<dbReference type="STRING" id="1314674.A0A0D7BUP7"/>
<sequence>MVGHRPPPPRLEEMTQMPATRSYQQEMLDDSLQRNIIIAMDTGSGKTHIAVLRLRHEVERELTKVSWFLAPTVALCEQQYGVIKSSIPVSVGMISGALEPDQWKDARLWQSVLQTHRVVVSTPQVLLDAMRHSYVGMGRDISLIVFDEAHHAVDKAPYNTIMKEFYFRLSPRINADVVDPSLLRPHIMGLTASPVYGGDIAKSLRIIEGNLDCTIRTPYLNREELKKHVHRPTFKYAIYHAPPRDTPDAPFSSNLASLHNVLENLSVDDDPWVKETRLKLGRMKPQSSEYVRLDQRISKVVRNKDTFTLRGLRDFEQAAEAVLYELGAWSADWYIVTVLDQAKDACKSMGSMPSWHKKEKQHLLTILNAIPATPISYHEDDIADDISNKVVALIQALVNEKEDAEENNETFSGLVFVQRRDVVLSLAELLANHPVTKHTFNVGTLLGTSQSGKRHSFLDITRKLLRQPNETTLSDFRCGDKNLIVATSVAEEGIDVQACGCVIRWDPPPNMVSWLQSRGRARKKRSTFTVMVQNGSTTEEDVGKWEQMANQVADLANQIDRVGETNEPDVEEEDLEYREPSTGALLTLDSAMPHLAHFVAVHPNSSLNPDFKPLYDLDPPEFPDGWHSFDPRHPVQPSEGPWKATVTLPKFLHAENRTFTTEIAYPRKIYAMRRVAFDAYKKLRELELLDDHLLPLFFVSADVEKLMSDVQQRVGLVKVAPQVNPWVPYSAMDAWYRYELHIDNLPPLFMFLRSSVPRAWLEDGGPPVLHVPLEGDVHIRILEAGRTPVHDEQITAAKIYTRQLFWHLHGPRMKWEELDFAYLFLATQEEPVWDDRRRWLDQEQRSEGRPATWHCFDANARKFENAFGHPDDIVMVKTGFASSKGYRFVSWRYEPLNEEETEATIERHCKFKDFEGITYPLIVAEVLPSRTNLLLPLPPPSASPPAPPRRFFMLPEFASVSLISANEAHYLYYIPSIVRALGIALTTESLRHTLFINTPLFDISSNLLATAMTASMAQEPTSYERLETLGDCALKYLATIQLLGEYPLWHEGYLSRRKDHAVSNARLADENMSRKLYQWIIRDRFIGKKWVPAYQDVPALPSASPTPTPDGVEQGPPPTPPTQAEQKARRKKKVAGELSTKILADVIESTMGAAFIHGGMDLAYECAKFYDMEIKWAPVPERLNQMLARVITTEDNLQDTFPQTTIQAVESMLGYVFTHKLLLLEALSHGSLQQDYGTVSYERMELLGDAVLDMIVTNHLFHAPGKNYSPGHLHIRKSAAVNGHFLAYLCLRTRASVASYMPAPVLNPDSDRIDGVQIQTETNEVHLFNCLLHSNSHVLDQQQMSFAFFKKLDAEINDALTNSKFYPWAALTKLQAPKFLSDMVESIIGAVFLDSGGDLDTVRSVITRLGVTQLLDRIINDDFDVLHPVSRLSVWASKNQKKVEYEYVKEKGNITCIVSLSGEELVEARVTDIYRGKVTETEVRFQAAEAAIKALDVQYTA</sequence>
<dbReference type="Pfam" id="PF00271">
    <property type="entry name" value="Helicase_C"/>
    <property type="match status" value="1"/>
</dbReference>
<dbReference type="PANTHER" id="PTHR14950:SF37">
    <property type="entry name" value="ENDORIBONUCLEASE DICER"/>
    <property type="match status" value="1"/>
</dbReference>
<dbReference type="PROSITE" id="PS50142">
    <property type="entry name" value="RNASE_3_2"/>
    <property type="match status" value="2"/>
</dbReference>
<dbReference type="InterPro" id="IPR001650">
    <property type="entry name" value="Helicase_C-like"/>
</dbReference>
<dbReference type="PROSITE" id="PS51194">
    <property type="entry name" value="HELICASE_CTER"/>
    <property type="match status" value="1"/>
</dbReference>
<feature type="domain" description="Helicase C-terminal" evidence="11">
    <location>
        <begin position="392"/>
        <end position="576"/>
    </location>
</feature>
<comment type="similarity">
    <text evidence="6">Belongs to the helicase family. Dicer subfamily.</text>
</comment>
<accession>A0A0D7BUP7</accession>
<keyword evidence="14" id="KW-1185">Reference proteome</keyword>
<dbReference type="SUPFAM" id="SSF54768">
    <property type="entry name" value="dsRNA-binding domain-like"/>
    <property type="match status" value="1"/>
</dbReference>
<dbReference type="InterPro" id="IPR000999">
    <property type="entry name" value="RNase_III_dom"/>
</dbReference>
<evidence type="ECO:0000256" key="6">
    <source>
        <dbReference type="PROSITE-ProRule" id="PRU00657"/>
    </source>
</evidence>
<evidence type="ECO:0000313" key="14">
    <source>
        <dbReference type="Proteomes" id="UP000054007"/>
    </source>
</evidence>
<protein>
    <submittedName>
        <fullName evidence="13">p-loop containing nucleoside triphosphate hydrolase protein</fullName>
    </submittedName>
</protein>
<dbReference type="InterPro" id="IPR036389">
    <property type="entry name" value="RNase_III_sf"/>
</dbReference>
<dbReference type="Pfam" id="PF00636">
    <property type="entry name" value="Ribonuclease_3"/>
    <property type="match status" value="2"/>
</dbReference>
<evidence type="ECO:0000256" key="7">
    <source>
        <dbReference type="SAM" id="Coils"/>
    </source>
</evidence>
<evidence type="ECO:0000259" key="11">
    <source>
        <dbReference type="PROSITE" id="PS51194"/>
    </source>
</evidence>
<dbReference type="Gene3D" id="3.40.50.300">
    <property type="entry name" value="P-loop containing nucleotide triphosphate hydrolases"/>
    <property type="match status" value="2"/>
</dbReference>
<dbReference type="Proteomes" id="UP000054007">
    <property type="component" value="Unassembled WGS sequence"/>
</dbReference>
<evidence type="ECO:0000256" key="1">
    <source>
        <dbReference type="ARBA" id="ARBA00022737"/>
    </source>
</evidence>
<dbReference type="Gene3D" id="3.30.160.380">
    <property type="entry name" value="Dicer dimerisation domain"/>
    <property type="match status" value="1"/>
</dbReference>
<feature type="domain" description="Dicer dsRNA-binding fold" evidence="12">
    <location>
        <begin position="591"/>
        <end position="703"/>
    </location>
</feature>
<dbReference type="GO" id="GO:0003723">
    <property type="term" value="F:RNA binding"/>
    <property type="evidence" value="ECO:0007669"/>
    <property type="project" value="UniProtKB-UniRule"/>
</dbReference>
<name>A0A0D7BUP7_9AGAR</name>
<dbReference type="SMART" id="SM00490">
    <property type="entry name" value="HELICc"/>
    <property type="match status" value="1"/>
</dbReference>
<dbReference type="GO" id="GO:0030422">
    <property type="term" value="P:siRNA processing"/>
    <property type="evidence" value="ECO:0007669"/>
    <property type="project" value="TreeGrafter"/>
</dbReference>
<dbReference type="InterPro" id="IPR005034">
    <property type="entry name" value="Dicer_dimerisation"/>
</dbReference>
<dbReference type="GO" id="GO:0004386">
    <property type="term" value="F:helicase activity"/>
    <property type="evidence" value="ECO:0007669"/>
    <property type="project" value="UniProtKB-KW"/>
</dbReference>
<evidence type="ECO:0000256" key="8">
    <source>
        <dbReference type="SAM" id="MobiDB-lite"/>
    </source>
</evidence>
<dbReference type="InterPro" id="IPR011545">
    <property type="entry name" value="DEAD/DEAH_box_helicase_dom"/>
</dbReference>
<evidence type="ECO:0000256" key="4">
    <source>
        <dbReference type="ARBA" id="ARBA00022806"/>
    </source>
</evidence>
<keyword evidence="6" id="KW-0694">RNA-binding</keyword>
<evidence type="ECO:0000256" key="3">
    <source>
        <dbReference type="ARBA" id="ARBA00022801"/>
    </source>
</evidence>
<dbReference type="GO" id="GO:0005634">
    <property type="term" value="C:nucleus"/>
    <property type="evidence" value="ECO:0007669"/>
    <property type="project" value="TreeGrafter"/>
</dbReference>
<keyword evidence="2" id="KW-0547">Nucleotide-binding</keyword>
<dbReference type="PROSITE" id="PS51327">
    <property type="entry name" value="DICER_DSRBF"/>
    <property type="match status" value="1"/>
</dbReference>